<keyword evidence="3" id="KW-1185">Reference proteome</keyword>
<dbReference type="Pfam" id="PF15611">
    <property type="entry name" value="EH_Signature"/>
    <property type="match status" value="1"/>
</dbReference>
<organism evidence="2 3">
    <name type="scientific">Candidatus Venteria ishoeyi</name>
    <dbReference type="NCBI Taxonomy" id="1899563"/>
    <lineage>
        <taxon>Bacteria</taxon>
        <taxon>Pseudomonadati</taxon>
        <taxon>Pseudomonadota</taxon>
        <taxon>Gammaproteobacteria</taxon>
        <taxon>Thiotrichales</taxon>
        <taxon>Thiotrichaceae</taxon>
        <taxon>Venteria</taxon>
    </lineage>
</organism>
<name>A0A1H6F3I3_9GAMM</name>
<dbReference type="EMBL" id="FMSV02000072">
    <property type="protein sequence ID" value="SEH04642.1"/>
    <property type="molecule type" value="Genomic_DNA"/>
</dbReference>
<reference evidence="2 3" key="1">
    <citation type="submission" date="2016-10" db="EMBL/GenBank/DDBJ databases">
        <authorList>
            <person name="de Groot N.N."/>
        </authorList>
    </citation>
    <scope>NUCLEOTIDE SEQUENCE [LARGE SCALE GENOMIC DNA]</scope>
    <source>
        <strain evidence="2">MBHS1</strain>
    </source>
</reference>
<dbReference type="InterPro" id="IPR028943">
    <property type="entry name" value="ZorC_EH_Signature_dom"/>
</dbReference>
<sequence length="454" mass="53655">MKLRATLTDCQQFAQTLAHRQIAKPGICTQIQEQTGFVQWANIPPIPPDAQELHKIYQRFGHALATNNWVHIRWYDWRRAPWILWYGQKMHMLAIQTDFLPLLWRQISGNSPALKRLIYIYLQEFSLHKPNIEQVAQFIKSNLAQLDKTSVLYRWQQQQQQYHLFEPRQGIVRLAQACLLKESVSVLAAAGLSGSLQNGGYARSAYRHALKMLEQGLRQQPDDTLAALSHLLEWSLQGRQLRYPQECSLLLQCLLSPWQQRHQAPALLRYYIEVFILRYIGHPALARQYWQEIRPPALKVFQGWFVESQLQVFYTLLENNHNDPRWRYRQNFWQDWLQRGHIDESWLVIHPLLDDEICSRQHNKKLPGLNLTAQLEETHVLENNEIQGVLLLRIKNYLLADFIGGHQILIWRNKNPYAPNLYQKTYKLETLQQHAETVSLSHQNWQHELNQKIV</sequence>
<dbReference type="OrthoDB" id="3035290at2"/>
<gene>
    <name evidence="2" type="ORF">MBHS_00491</name>
</gene>
<accession>A0A1H6F3I3</accession>
<dbReference type="Proteomes" id="UP000236724">
    <property type="component" value="Unassembled WGS sequence"/>
</dbReference>
<proteinExistence type="predicted"/>
<evidence type="ECO:0000313" key="3">
    <source>
        <dbReference type="Proteomes" id="UP000236724"/>
    </source>
</evidence>
<evidence type="ECO:0000313" key="2">
    <source>
        <dbReference type="EMBL" id="SEH04642.1"/>
    </source>
</evidence>
<evidence type="ECO:0000259" key="1">
    <source>
        <dbReference type="Pfam" id="PF15611"/>
    </source>
</evidence>
<dbReference type="AlphaFoldDB" id="A0A1H6F3I3"/>
<dbReference type="RefSeq" id="WP_103918682.1">
    <property type="nucleotide sequence ID" value="NZ_FMSV02000072.1"/>
</dbReference>
<feature type="domain" description="Zorya protein ZorC EH" evidence="1">
    <location>
        <begin position="112"/>
        <end position="432"/>
    </location>
</feature>
<protein>
    <recommendedName>
        <fullName evidence="1">Zorya protein ZorC EH domain-containing protein</fullName>
    </recommendedName>
</protein>